<reference evidence="1 2" key="1">
    <citation type="submission" date="2015-09" db="EMBL/GenBank/DDBJ databases">
        <authorList>
            <consortium name="Pathogen Informatics"/>
        </authorList>
    </citation>
    <scope>NUCLEOTIDE SEQUENCE [LARGE SCALE GENOMIC DNA]</scope>
    <source>
        <strain evidence="1 2">2789STDY5608891</strain>
    </source>
</reference>
<evidence type="ECO:0000313" key="2">
    <source>
        <dbReference type="Proteomes" id="UP000095492"/>
    </source>
</evidence>
<dbReference type="GO" id="GO:0045892">
    <property type="term" value="P:negative regulation of DNA-templated transcription"/>
    <property type="evidence" value="ECO:0007669"/>
    <property type="project" value="TreeGrafter"/>
</dbReference>
<dbReference type="Gene3D" id="1.10.10.10">
    <property type="entry name" value="Winged helix-like DNA-binding domain superfamily/Winged helix DNA-binding domain"/>
    <property type="match status" value="1"/>
</dbReference>
<dbReference type="InterPro" id="IPR036390">
    <property type="entry name" value="WH_DNA-bd_sf"/>
</dbReference>
<dbReference type="STRING" id="39490.ERS852448_00352"/>
<gene>
    <name evidence="1" type="primary">fur_1</name>
    <name evidence="1" type="ORF">ERS852448_00352</name>
</gene>
<dbReference type="GO" id="GO:1900376">
    <property type="term" value="P:regulation of secondary metabolite biosynthetic process"/>
    <property type="evidence" value="ECO:0007669"/>
    <property type="project" value="TreeGrafter"/>
</dbReference>
<dbReference type="RefSeq" id="WP_022036762.1">
    <property type="nucleotide sequence ID" value="NZ_CP173382.1"/>
</dbReference>
<accession>A0A173RDR7</accession>
<dbReference type="PANTHER" id="PTHR33202:SF7">
    <property type="entry name" value="FERRIC UPTAKE REGULATION PROTEIN"/>
    <property type="match status" value="1"/>
</dbReference>
<dbReference type="GeneID" id="97391030"/>
<dbReference type="AlphaFoldDB" id="A0A173RDR7"/>
<dbReference type="InterPro" id="IPR002481">
    <property type="entry name" value="FUR"/>
</dbReference>
<dbReference type="PANTHER" id="PTHR33202">
    <property type="entry name" value="ZINC UPTAKE REGULATION PROTEIN"/>
    <property type="match status" value="1"/>
</dbReference>
<evidence type="ECO:0000313" key="1">
    <source>
        <dbReference type="EMBL" id="CUM76100.1"/>
    </source>
</evidence>
<dbReference type="InterPro" id="IPR036388">
    <property type="entry name" value="WH-like_DNA-bd_sf"/>
</dbReference>
<organism evidence="1 2">
    <name type="scientific">Eubacterium ramulus</name>
    <dbReference type="NCBI Taxonomy" id="39490"/>
    <lineage>
        <taxon>Bacteria</taxon>
        <taxon>Bacillati</taxon>
        <taxon>Bacillota</taxon>
        <taxon>Clostridia</taxon>
        <taxon>Eubacteriales</taxon>
        <taxon>Eubacteriaceae</taxon>
        <taxon>Eubacterium</taxon>
    </lineage>
</organism>
<dbReference type="GO" id="GO:0008270">
    <property type="term" value="F:zinc ion binding"/>
    <property type="evidence" value="ECO:0007669"/>
    <property type="project" value="TreeGrafter"/>
</dbReference>
<protein>
    <submittedName>
        <fullName evidence="1">Ferric uptake regulation protein</fullName>
    </submittedName>
</protein>
<sequence>MQATELEKTENYYRTQMQKDRIVERLKENGCRITKQRMVLMDVILSGNCSSCKEIYYKASKIDPKIGTATVYRMVNLLEEIGAISRVNLYEVTYVTEKRPEEHVIELDDSSVRVLSETEWTRVIERGLRACGYIDRQNVRTVKPGIA</sequence>
<dbReference type="Pfam" id="PF01475">
    <property type="entry name" value="FUR"/>
    <property type="match status" value="1"/>
</dbReference>
<dbReference type="EMBL" id="CYYA01000002">
    <property type="protein sequence ID" value="CUM76100.1"/>
    <property type="molecule type" value="Genomic_DNA"/>
</dbReference>
<dbReference type="Proteomes" id="UP000095492">
    <property type="component" value="Unassembled WGS sequence"/>
</dbReference>
<dbReference type="SUPFAM" id="SSF46785">
    <property type="entry name" value="Winged helix' DNA-binding domain"/>
    <property type="match status" value="1"/>
</dbReference>
<name>A0A173RDR7_EUBRA</name>
<proteinExistence type="predicted"/>
<dbReference type="GO" id="GO:0003700">
    <property type="term" value="F:DNA-binding transcription factor activity"/>
    <property type="evidence" value="ECO:0007669"/>
    <property type="project" value="InterPro"/>
</dbReference>
<dbReference type="GO" id="GO:0000976">
    <property type="term" value="F:transcription cis-regulatory region binding"/>
    <property type="evidence" value="ECO:0007669"/>
    <property type="project" value="TreeGrafter"/>
</dbReference>